<keyword evidence="3" id="KW-1185">Reference proteome</keyword>
<organism evidence="2 3">
    <name type="scientific">Caerostris extrusa</name>
    <name type="common">Bark spider</name>
    <name type="synonym">Caerostris bankana</name>
    <dbReference type="NCBI Taxonomy" id="172846"/>
    <lineage>
        <taxon>Eukaryota</taxon>
        <taxon>Metazoa</taxon>
        <taxon>Ecdysozoa</taxon>
        <taxon>Arthropoda</taxon>
        <taxon>Chelicerata</taxon>
        <taxon>Arachnida</taxon>
        <taxon>Araneae</taxon>
        <taxon>Araneomorphae</taxon>
        <taxon>Entelegynae</taxon>
        <taxon>Araneoidea</taxon>
        <taxon>Araneidae</taxon>
        <taxon>Caerostris</taxon>
    </lineage>
</organism>
<protein>
    <submittedName>
        <fullName evidence="2">Uncharacterized protein</fullName>
    </submittedName>
</protein>
<evidence type="ECO:0000313" key="3">
    <source>
        <dbReference type="Proteomes" id="UP001054945"/>
    </source>
</evidence>
<dbReference type="Proteomes" id="UP001054945">
    <property type="component" value="Unassembled WGS sequence"/>
</dbReference>
<evidence type="ECO:0000313" key="2">
    <source>
        <dbReference type="EMBL" id="GIY09844.1"/>
    </source>
</evidence>
<accession>A0AAV4QKK7</accession>
<evidence type="ECO:0000256" key="1">
    <source>
        <dbReference type="SAM" id="MobiDB-lite"/>
    </source>
</evidence>
<sequence length="70" mass="7853">MAGRKKADAVPKFGTKAEQQNRFDVPLHRATPNGGQRISLALLTHKNNWARVIKEPQLQLSSFEGHRMSS</sequence>
<dbReference type="EMBL" id="BPLR01006435">
    <property type="protein sequence ID" value="GIY09844.1"/>
    <property type="molecule type" value="Genomic_DNA"/>
</dbReference>
<dbReference type="AlphaFoldDB" id="A0AAV4QKK7"/>
<feature type="region of interest" description="Disordered" evidence="1">
    <location>
        <begin position="1"/>
        <end position="30"/>
    </location>
</feature>
<comment type="caution">
    <text evidence="2">The sequence shown here is derived from an EMBL/GenBank/DDBJ whole genome shotgun (WGS) entry which is preliminary data.</text>
</comment>
<gene>
    <name evidence="2" type="ORF">CEXT_349761</name>
</gene>
<proteinExistence type="predicted"/>
<reference evidence="2 3" key="1">
    <citation type="submission" date="2021-06" db="EMBL/GenBank/DDBJ databases">
        <title>Caerostris extrusa draft genome.</title>
        <authorList>
            <person name="Kono N."/>
            <person name="Arakawa K."/>
        </authorList>
    </citation>
    <scope>NUCLEOTIDE SEQUENCE [LARGE SCALE GENOMIC DNA]</scope>
</reference>
<name>A0AAV4QKK7_CAEEX</name>